<evidence type="ECO:0000256" key="1">
    <source>
        <dbReference type="ARBA" id="ARBA00022884"/>
    </source>
</evidence>
<dbReference type="InterPro" id="IPR035979">
    <property type="entry name" value="RBD_domain_sf"/>
</dbReference>
<dbReference type="InterPro" id="IPR012677">
    <property type="entry name" value="Nucleotide-bd_a/b_plait_sf"/>
</dbReference>
<dbReference type="GO" id="GO:0003729">
    <property type="term" value="F:mRNA binding"/>
    <property type="evidence" value="ECO:0007669"/>
    <property type="project" value="TreeGrafter"/>
</dbReference>
<accession>A0A7N0V1Z9</accession>
<dbReference type="Proteomes" id="UP000594263">
    <property type="component" value="Unplaced"/>
</dbReference>
<feature type="compositionally biased region" description="Basic and acidic residues" evidence="3">
    <location>
        <begin position="253"/>
        <end position="262"/>
    </location>
</feature>
<dbReference type="PANTHER" id="PTHR22792:SF140">
    <property type="entry name" value="ACHILLES, ISOFORM A"/>
    <property type="match status" value="1"/>
</dbReference>
<feature type="domain" description="RRM" evidence="4">
    <location>
        <begin position="61"/>
        <end position="146"/>
    </location>
</feature>
<name>A0A7N0V1Z9_KALFE</name>
<keyword evidence="7" id="KW-1185">Reference proteome</keyword>
<feature type="compositionally biased region" description="Gly residues" evidence="3">
    <location>
        <begin position="363"/>
        <end position="373"/>
    </location>
</feature>
<dbReference type="SUPFAM" id="SSF54928">
    <property type="entry name" value="RNA-binding domain, RBD"/>
    <property type="match status" value="2"/>
</dbReference>
<feature type="region of interest" description="Disordered" evidence="3">
    <location>
        <begin position="187"/>
        <end position="262"/>
    </location>
</feature>
<reference evidence="6" key="1">
    <citation type="submission" date="2021-01" db="UniProtKB">
        <authorList>
            <consortium name="EnsemblPlants"/>
        </authorList>
    </citation>
    <scope>IDENTIFICATION</scope>
</reference>
<dbReference type="GO" id="GO:1990904">
    <property type="term" value="C:ribonucleoprotein complex"/>
    <property type="evidence" value="ECO:0007669"/>
    <property type="project" value="UniProtKB-UniRule"/>
</dbReference>
<evidence type="ECO:0008006" key="8">
    <source>
        <dbReference type="Google" id="ProtNLM"/>
    </source>
</evidence>
<protein>
    <recommendedName>
        <fullName evidence="8">La protein 1</fullName>
    </recommendedName>
</protein>
<dbReference type="OMA" id="NVEMEAV"/>
<dbReference type="PROSITE" id="PS51939">
    <property type="entry name" value="XRRM"/>
    <property type="match status" value="1"/>
</dbReference>
<evidence type="ECO:0000259" key="4">
    <source>
        <dbReference type="PROSITE" id="PS50102"/>
    </source>
</evidence>
<dbReference type="InterPro" id="IPR000504">
    <property type="entry name" value="RRM_dom"/>
</dbReference>
<dbReference type="Gene3D" id="3.30.70.330">
    <property type="match status" value="2"/>
</dbReference>
<proteinExistence type="predicted"/>
<dbReference type="Pfam" id="PF08777">
    <property type="entry name" value="RRM_3"/>
    <property type="match status" value="1"/>
</dbReference>
<evidence type="ECO:0000259" key="5">
    <source>
        <dbReference type="PROSITE" id="PS51939"/>
    </source>
</evidence>
<feature type="region of interest" description="Disordered" evidence="3">
    <location>
        <begin position="355"/>
        <end position="397"/>
    </location>
</feature>
<feature type="compositionally biased region" description="Basic and acidic residues" evidence="3">
    <location>
        <begin position="192"/>
        <end position="224"/>
    </location>
</feature>
<dbReference type="CDD" id="cd12291">
    <property type="entry name" value="RRM1_La"/>
    <property type="match status" value="1"/>
</dbReference>
<dbReference type="Gramene" id="Kaladp0095s0500.1.v1.1">
    <property type="protein sequence ID" value="Kaladp0095s0500.1.v1.1"/>
    <property type="gene ID" value="Kaladp0095s0500.v1.1"/>
</dbReference>
<dbReference type="SMART" id="SM00360">
    <property type="entry name" value="RRM"/>
    <property type="match status" value="2"/>
</dbReference>
<dbReference type="PROSITE" id="PS50102">
    <property type="entry name" value="RRM"/>
    <property type="match status" value="1"/>
</dbReference>
<dbReference type="AlphaFoldDB" id="A0A7N0V1Z9"/>
<organism evidence="6 7">
    <name type="scientific">Kalanchoe fedtschenkoi</name>
    <name type="common">Lavender scallops</name>
    <name type="synonym">South American air plant</name>
    <dbReference type="NCBI Taxonomy" id="63787"/>
    <lineage>
        <taxon>Eukaryota</taxon>
        <taxon>Viridiplantae</taxon>
        <taxon>Streptophyta</taxon>
        <taxon>Embryophyta</taxon>
        <taxon>Tracheophyta</taxon>
        <taxon>Spermatophyta</taxon>
        <taxon>Magnoliopsida</taxon>
        <taxon>eudicotyledons</taxon>
        <taxon>Gunneridae</taxon>
        <taxon>Pentapetalae</taxon>
        <taxon>Saxifragales</taxon>
        <taxon>Crassulaceae</taxon>
        <taxon>Kalanchoe</taxon>
    </lineage>
</organism>
<keyword evidence="1 2" id="KW-0694">RNA-binding</keyword>
<dbReference type="PANTHER" id="PTHR22792">
    <property type="entry name" value="LUPUS LA PROTEIN-RELATED"/>
    <property type="match status" value="1"/>
</dbReference>
<evidence type="ECO:0000256" key="2">
    <source>
        <dbReference type="PROSITE-ProRule" id="PRU00176"/>
    </source>
</evidence>
<dbReference type="Pfam" id="PF00076">
    <property type="entry name" value="RRM_1"/>
    <property type="match status" value="1"/>
</dbReference>
<feature type="domain" description="XRRM" evidence="5">
    <location>
        <begin position="254"/>
        <end position="379"/>
    </location>
</feature>
<dbReference type="GO" id="GO:0005634">
    <property type="term" value="C:nucleus"/>
    <property type="evidence" value="ECO:0007669"/>
    <property type="project" value="TreeGrafter"/>
</dbReference>
<evidence type="ECO:0000313" key="6">
    <source>
        <dbReference type="EnsemblPlants" id="Kaladp0095s0500.1.v1.1"/>
    </source>
</evidence>
<sequence length="397" mass="43858">MRGHLGLGDVKADEVSEETVKLVSETLKSSTFLKLSEDGKKVGRTTELLKPEEVIEQVDSRTIAATPLPYDVKVEELETFFGQFAKVNSLRLPRHVAEKRVFSGTALIEFSTEEEAENVLKQSLTYAGVQLELKPKKDYDVERESSAVEFENYRPHVNLNGKNNSKPEDNYPKGLIVAFKLKKHNSVEDSSEADKKVDSAADAVRGDSEKKESAEMNVDSRSEGAVEETTGAENQDNVEEGGDNSTDSPACEGEEKKGEEKTKAADYVKNMDVVMREDLKKVFQKYGTVKFIDFKIGEESGYIRFEDPSGSQKARAAAVLADEGGLAVKNFVAALEPLTGDAEKEYWSVLRVNQEKAKDNRGGGRGRGGGRFNRGGKNFHSRDNDHGIGRHNKAQKV</sequence>
<dbReference type="InterPro" id="IPR014886">
    <property type="entry name" value="La_xRRM"/>
</dbReference>
<evidence type="ECO:0000256" key="3">
    <source>
        <dbReference type="SAM" id="MobiDB-lite"/>
    </source>
</evidence>
<evidence type="ECO:0000313" key="7">
    <source>
        <dbReference type="Proteomes" id="UP000594263"/>
    </source>
</evidence>
<dbReference type="InterPro" id="IPR045180">
    <property type="entry name" value="La_dom_prot"/>
</dbReference>
<dbReference type="EnsemblPlants" id="Kaladp0095s0500.1.v1.1">
    <property type="protein sequence ID" value="Kaladp0095s0500.1.v1.1"/>
    <property type="gene ID" value="Kaladp0095s0500.v1.1"/>
</dbReference>